<keyword evidence="7 10" id="KW-0799">Topoisomerase</keyword>
<dbReference type="Gene3D" id="3.40.50.140">
    <property type="match status" value="1"/>
</dbReference>
<keyword evidence="3" id="KW-0479">Metal-binding</keyword>
<dbReference type="SMR" id="R4U0I7"/>
<feature type="coiled-coil region" evidence="11">
    <location>
        <begin position="197"/>
        <end position="224"/>
    </location>
</feature>
<dbReference type="KEGG" id="scr:SCHRY_v1c01770"/>
<dbReference type="HAMAP" id="MF_00952">
    <property type="entry name" value="Topoisom_1_prok"/>
    <property type="match status" value="1"/>
</dbReference>
<keyword evidence="9 10" id="KW-0413">Isomerase</keyword>
<organism evidence="15 16">
    <name type="scientific">Spiroplasma chrysopicola DF-1</name>
    <dbReference type="NCBI Taxonomy" id="1276227"/>
    <lineage>
        <taxon>Bacteria</taxon>
        <taxon>Bacillati</taxon>
        <taxon>Mycoplasmatota</taxon>
        <taxon>Mollicutes</taxon>
        <taxon>Entomoplasmatales</taxon>
        <taxon>Spiroplasmataceae</taxon>
        <taxon>Spiroplasma</taxon>
    </lineage>
</organism>
<dbReference type="PANTHER" id="PTHR42785:SF1">
    <property type="entry name" value="DNA TOPOISOMERASE"/>
    <property type="match status" value="1"/>
</dbReference>
<feature type="site" description="Interaction with DNA" evidence="10">
    <location>
        <position position="141"/>
    </location>
</feature>
<name>R4U0I7_9MOLU</name>
<dbReference type="SUPFAM" id="SSF56712">
    <property type="entry name" value="Prokaryotic type I DNA topoisomerase"/>
    <property type="match status" value="1"/>
</dbReference>
<keyword evidence="16" id="KW-1185">Reference proteome</keyword>
<evidence type="ECO:0000256" key="2">
    <source>
        <dbReference type="ARBA" id="ARBA00009446"/>
    </source>
</evidence>
<dbReference type="SUPFAM" id="SSF57783">
    <property type="entry name" value="Zinc beta-ribbon"/>
    <property type="match status" value="1"/>
</dbReference>
<dbReference type="SMART" id="SM00493">
    <property type="entry name" value="TOPRIM"/>
    <property type="match status" value="1"/>
</dbReference>
<feature type="site" description="Interaction with DNA" evidence="10">
    <location>
        <position position="294"/>
    </location>
</feature>
<dbReference type="Pfam" id="PF01751">
    <property type="entry name" value="Toprim"/>
    <property type="match status" value="1"/>
</dbReference>
<keyword evidence="11" id="KW-0175">Coiled coil</keyword>
<feature type="domain" description="Topo IA-type catalytic" evidence="14">
    <location>
        <begin position="130"/>
        <end position="549"/>
    </location>
</feature>
<dbReference type="Gene3D" id="1.10.290.10">
    <property type="entry name" value="Topoisomerase I, domain 4"/>
    <property type="match status" value="1"/>
</dbReference>
<feature type="site" description="Interaction with DNA" evidence="10">
    <location>
        <position position="140"/>
    </location>
</feature>
<dbReference type="PROSITE" id="PS00396">
    <property type="entry name" value="TOPO_IA_1"/>
    <property type="match status" value="1"/>
</dbReference>
<dbReference type="PRINTS" id="PR00417">
    <property type="entry name" value="PRTPISMRASEI"/>
</dbReference>
<dbReference type="Pfam" id="PF01131">
    <property type="entry name" value="Topoisom_bac"/>
    <property type="match status" value="1"/>
</dbReference>
<feature type="site" description="Interaction with DNA" evidence="10">
    <location>
        <position position="33"/>
    </location>
</feature>
<dbReference type="SMART" id="SM00437">
    <property type="entry name" value="TOP1Ac"/>
    <property type="match status" value="1"/>
</dbReference>
<dbReference type="GO" id="GO:0003917">
    <property type="term" value="F:DNA topoisomerase type I (single strand cut, ATP-independent) activity"/>
    <property type="evidence" value="ECO:0007669"/>
    <property type="project" value="UniProtKB-UniRule"/>
</dbReference>
<evidence type="ECO:0000256" key="1">
    <source>
        <dbReference type="ARBA" id="ARBA00000213"/>
    </source>
</evidence>
<dbReference type="eggNOG" id="COG0550">
    <property type="taxonomic scope" value="Bacteria"/>
</dbReference>
<evidence type="ECO:0000313" key="15">
    <source>
        <dbReference type="EMBL" id="AGM24762.1"/>
    </source>
</evidence>
<evidence type="ECO:0000256" key="6">
    <source>
        <dbReference type="ARBA" id="ARBA00022842"/>
    </source>
</evidence>
<comment type="similarity">
    <text evidence="2 10">Belongs to the type IA topoisomerase family.</text>
</comment>
<dbReference type="SMART" id="SM00436">
    <property type="entry name" value="TOP1Bc"/>
    <property type="match status" value="1"/>
</dbReference>
<evidence type="ECO:0000256" key="4">
    <source>
        <dbReference type="ARBA" id="ARBA00022771"/>
    </source>
</evidence>
<evidence type="ECO:0000256" key="5">
    <source>
        <dbReference type="ARBA" id="ARBA00022833"/>
    </source>
</evidence>
<evidence type="ECO:0000256" key="10">
    <source>
        <dbReference type="HAMAP-Rule" id="MF_00952"/>
    </source>
</evidence>
<dbReference type="GO" id="GO:0006265">
    <property type="term" value="P:DNA topological change"/>
    <property type="evidence" value="ECO:0007669"/>
    <property type="project" value="UniProtKB-UniRule"/>
</dbReference>
<dbReference type="Gene3D" id="2.70.20.10">
    <property type="entry name" value="Topoisomerase I, domain 3"/>
    <property type="match status" value="1"/>
</dbReference>
<dbReference type="InterPro" id="IPR028612">
    <property type="entry name" value="Topoisom_1_IA"/>
</dbReference>
<dbReference type="HOGENOM" id="CLU_002929_4_3_14"/>
<dbReference type="InterPro" id="IPR006171">
    <property type="entry name" value="TOPRIM_dom"/>
</dbReference>
<dbReference type="Gene3D" id="1.10.460.10">
    <property type="entry name" value="Topoisomerase I, domain 2"/>
    <property type="match status" value="1"/>
</dbReference>
<feature type="site" description="Interaction with DNA" evidence="10">
    <location>
        <position position="481"/>
    </location>
</feature>
<comment type="catalytic activity">
    <reaction evidence="1 10">
        <text>ATP-independent breakage of single-stranded DNA, followed by passage and rejoining.</text>
        <dbReference type="EC" id="5.6.2.1"/>
    </reaction>
</comment>
<dbReference type="InterPro" id="IPR013824">
    <property type="entry name" value="Topo_IA_cen_sub1"/>
</dbReference>
<dbReference type="EMBL" id="CP005077">
    <property type="protein sequence ID" value="AGM24762.1"/>
    <property type="molecule type" value="Genomic_DNA"/>
</dbReference>
<dbReference type="RefSeq" id="WP_016338588.1">
    <property type="nucleotide sequence ID" value="NC_021280.1"/>
</dbReference>
<comment type="subunit">
    <text evidence="10">Monomer.</text>
</comment>
<feature type="region of interest" description="Disordered" evidence="12">
    <location>
        <begin position="640"/>
        <end position="660"/>
    </location>
</feature>
<evidence type="ECO:0000256" key="3">
    <source>
        <dbReference type="ARBA" id="ARBA00022723"/>
    </source>
</evidence>
<dbReference type="STRING" id="1276227.SCHRY_v1c01770"/>
<dbReference type="OrthoDB" id="9804262at2"/>
<dbReference type="PROSITE" id="PS52039">
    <property type="entry name" value="TOPO_IA_2"/>
    <property type="match status" value="1"/>
</dbReference>
<dbReference type="PROSITE" id="PS50880">
    <property type="entry name" value="TOPRIM"/>
    <property type="match status" value="1"/>
</dbReference>
<evidence type="ECO:0000256" key="11">
    <source>
        <dbReference type="SAM" id="Coils"/>
    </source>
</evidence>
<dbReference type="InterPro" id="IPR003602">
    <property type="entry name" value="Topo_IA_DNA-bd_dom"/>
</dbReference>
<sequence>MSNTLVIMESPTKTKAVQKYLGEGFIVLSSEGHIRNLATTGDFGLGVDINTFEPKYKMERNKKELVKQLKGLAKTAQLVVLATDPDREGEAIAYHLNEVLGCQEKSKRVRFNEITKDAVLTAFENQTEIDMNLVKSQEARRILDRFIGFRLSKLLQKKIRSKSAGRVQSVALKLVVEREKEWQSFIPEEYWTIEGTYKKATVKLSKYNNQKLELKTEAEILKIKTEITNQFIVTEIKEQERQRKSPNPHTTSTMLQEASSKLGFVSNKTSLIAQQLYEGIKVNDNITGFITYPRTDSIRLSDKFTQDAFDYISINYGKEYLGEVKTSAKKKNIQDAHEAIRPTDLTMTPEQAKDYLTRDQLRLYKIIYARSLASLMASAKLIGKTIFLTNNAYEFKMTGSTVAFSGFLKCYVFDDESDDEIIKLPNLKVDQTIELDDLYGLRHFTKPPSRYSEAKLIKLLEEIGVGRPSTYAPIMRTLKERGYIIVENKSIKATEKGILTSDKLQEFFNDIINESYTSSIEESLDVISNGKLEPKPLLKEFWERFEPRIEAAMELMEEIPIEKAGIDCPNCGLDLVYRYGKYGKFIACSGFPKCRYIHQTGPKFGQCPACGTGEIILKFNKRHQRFKACTNYPNCEYTDSYQEPKNSSGEEDQNEETDQNGLYRIKII</sequence>
<dbReference type="CDD" id="cd00186">
    <property type="entry name" value="TOP1Ac"/>
    <property type="match status" value="1"/>
</dbReference>
<feature type="site" description="Interaction with DNA" evidence="10">
    <location>
        <position position="144"/>
    </location>
</feature>
<dbReference type="EC" id="5.6.2.1" evidence="10"/>
<protein>
    <recommendedName>
        <fullName evidence="10">DNA topoisomerase 1</fullName>
        <ecNumber evidence="10">5.6.2.1</ecNumber>
    </recommendedName>
    <alternativeName>
        <fullName evidence="10">DNA topoisomerase I</fullName>
    </alternativeName>
</protein>
<dbReference type="AlphaFoldDB" id="R4U0I7"/>
<gene>
    <name evidence="15" type="primary">topA1</name>
    <name evidence="10" type="synonym">topA</name>
    <name evidence="15" type="ORF">SCHRY_v1c01770</name>
</gene>
<keyword evidence="5" id="KW-0862">Zinc</keyword>
<feature type="region of interest" description="Interaction with DNA" evidence="10">
    <location>
        <begin position="163"/>
        <end position="168"/>
    </location>
</feature>
<evidence type="ECO:0000259" key="13">
    <source>
        <dbReference type="PROSITE" id="PS50880"/>
    </source>
</evidence>
<dbReference type="Gene3D" id="3.30.65.10">
    <property type="entry name" value="Bacterial Topoisomerase I, domain 1"/>
    <property type="match status" value="2"/>
</dbReference>
<keyword evidence="8 10" id="KW-0238">DNA-binding</keyword>
<dbReference type="InterPro" id="IPR013826">
    <property type="entry name" value="Topo_IA_cen_sub3"/>
</dbReference>
<reference evidence="15 16" key="1">
    <citation type="journal article" date="2013" name="Genome Biol. Evol.">
        <title>Complete genomes of two dipteran-associated spiroplasmas provided insights into the origin, dynamics, and impacts of viral invasion in spiroplasma.</title>
        <authorList>
            <person name="Ku C."/>
            <person name="Lo W.S."/>
            <person name="Chen L.L."/>
            <person name="Kuo C.H."/>
        </authorList>
    </citation>
    <scope>NUCLEOTIDE SEQUENCE [LARGE SCALE GENOMIC DNA]</scope>
    <source>
        <strain evidence="15 16">DF-1</strain>
    </source>
</reference>
<feature type="compositionally biased region" description="Acidic residues" evidence="12">
    <location>
        <begin position="649"/>
        <end position="658"/>
    </location>
</feature>
<feature type="domain" description="Toprim" evidence="13">
    <location>
        <begin position="3"/>
        <end position="115"/>
    </location>
</feature>
<dbReference type="GO" id="GO:0008270">
    <property type="term" value="F:zinc ion binding"/>
    <property type="evidence" value="ECO:0007669"/>
    <property type="project" value="UniProtKB-KW"/>
</dbReference>
<evidence type="ECO:0000313" key="16">
    <source>
        <dbReference type="Proteomes" id="UP000013964"/>
    </source>
</evidence>
<dbReference type="GO" id="GO:0005694">
    <property type="term" value="C:chromosome"/>
    <property type="evidence" value="ECO:0007669"/>
    <property type="project" value="InterPro"/>
</dbReference>
<dbReference type="CDD" id="cd03363">
    <property type="entry name" value="TOPRIM_TopoIA_TopoI"/>
    <property type="match status" value="1"/>
</dbReference>
<dbReference type="InterPro" id="IPR000380">
    <property type="entry name" value="Topo_IA"/>
</dbReference>
<evidence type="ECO:0000256" key="12">
    <source>
        <dbReference type="SAM" id="MobiDB-lite"/>
    </source>
</evidence>
<accession>R4U0I7</accession>
<evidence type="ECO:0000256" key="9">
    <source>
        <dbReference type="ARBA" id="ARBA00023235"/>
    </source>
</evidence>
<keyword evidence="4" id="KW-0863">Zinc-finger</keyword>
<feature type="active site" description="O-(5'-phospho-DNA)-tyrosine intermediate" evidence="10">
    <location>
        <position position="292"/>
    </location>
</feature>
<dbReference type="InterPro" id="IPR003601">
    <property type="entry name" value="Topo_IA_2"/>
</dbReference>
<dbReference type="PANTHER" id="PTHR42785">
    <property type="entry name" value="DNA TOPOISOMERASE, TYPE IA, CORE"/>
    <property type="match status" value="1"/>
</dbReference>
<evidence type="ECO:0000256" key="7">
    <source>
        <dbReference type="ARBA" id="ARBA00023029"/>
    </source>
</evidence>
<comment type="function">
    <text evidence="10">Releases the supercoiling and torsional tension of DNA, which is introduced during the DNA replication and transcription, by transiently cleaving and rejoining one strand of the DNA duplex. Introduces a single-strand break via transesterification at a target site in duplex DNA. The scissile phosphodiester is attacked by the catalytic tyrosine of the enzyme, resulting in the formation of a DNA-(5'-phosphotyrosyl)-enzyme intermediate and the expulsion of a 3'-OH DNA strand. The free DNA strand then undergoes passage around the unbroken strand, thus removing DNA supercoils. Finally, in the religation step, the DNA 3'-OH attacks the covalent intermediate to expel the active-site tyrosine and restore the DNA phosphodiester backbone.</text>
</comment>
<dbReference type="InterPro" id="IPR023405">
    <property type="entry name" value="Topo_IA_core_domain"/>
</dbReference>
<evidence type="ECO:0000259" key="14">
    <source>
        <dbReference type="PROSITE" id="PS52039"/>
    </source>
</evidence>
<dbReference type="InterPro" id="IPR013498">
    <property type="entry name" value="Topo_IA_Znf"/>
</dbReference>
<dbReference type="NCBIfam" id="TIGR01051">
    <property type="entry name" value="topA_bact"/>
    <property type="match status" value="1"/>
</dbReference>
<dbReference type="InterPro" id="IPR034149">
    <property type="entry name" value="TOPRIM_TopoI"/>
</dbReference>
<proteinExistence type="inferred from homology"/>
<keyword evidence="6" id="KW-0460">Magnesium</keyword>
<dbReference type="InterPro" id="IPR005733">
    <property type="entry name" value="TopoI_bac-type"/>
</dbReference>
<dbReference type="InterPro" id="IPR013497">
    <property type="entry name" value="Topo_IA_cen"/>
</dbReference>
<dbReference type="Pfam" id="PF01396">
    <property type="entry name" value="Zn_ribbon_Top1"/>
    <property type="match status" value="2"/>
</dbReference>
<comment type="caution">
    <text evidence="10">Lacks conserved residue(s) required for the propagation of feature annotation.</text>
</comment>
<dbReference type="InterPro" id="IPR023406">
    <property type="entry name" value="Topo_IA_AS"/>
</dbReference>
<evidence type="ECO:0000256" key="8">
    <source>
        <dbReference type="ARBA" id="ARBA00023125"/>
    </source>
</evidence>
<dbReference type="InterPro" id="IPR013825">
    <property type="entry name" value="Topo_IA_cen_sub2"/>
</dbReference>
<dbReference type="Proteomes" id="UP000013964">
    <property type="component" value="Chromosome"/>
</dbReference>
<dbReference type="PATRIC" id="fig|1276227.3.peg.177"/>
<dbReference type="GO" id="GO:0003677">
    <property type="term" value="F:DNA binding"/>
    <property type="evidence" value="ECO:0007669"/>
    <property type="project" value="UniProtKB-KW"/>
</dbReference>